<evidence type="ECO:0000313" key="6">
    <source>
        <dbReference type="Proteomes" id="UP000632339"/>
    </source>
</evidence>
<evidence type="ECO:0000313" key="5">
    <source>
        <dbReference type="EMBL" id="GGN04699.1"/>
    </source>
</evidence>
<dbReference type="Proteomes" id="UP000632339">
    <property type="component" value="Unassembled WGS sequence"/>
</dbReference>
<dbReference type="Gene3D" id="1.10.10.60">
    <property type="entry name" value="Homeodomain-like"/>
    <property type="match status" value="2"/>
</dbReference>
<evidence type="ECO:0000256" key="2">
    <source>
        <dbReference type="ARBA" id="ARBA00023125"/>
    </source>
</evidence>
<dbReference type="Pfam" id="PF02311">
    <property type="entry name" value="AraC_binding"/>
    <property type="match status" value="1"/>
</dbReference>
<dbReference type="SMART" id="SM00342">
    <property type="entry name" value="HTH_ARAC"/>
    <property type="match status" value="1"/>
</dbReference>
<dbReference type="PROSITE" id="PS01124">
    <property type="entry name" value="HTH_ARAC_FAMILY_2"/>
    <property type="match status" value="1"/>
</dbReference>
<evidence type="ECO:0000256" key="3">
    <source>
        <dbReference type="ARBA" id="ARBA00023163"/>
    </source>
</evidence>
<dbReference type="PANTHER" id="PTHR43280">
    <property type="entry name" value="ARAC-FAMILY TRANSCRIPTIONAL REGULATOR"/>
    <property type="match status" value="1"/>
</dbReference>
<dbReference type="InterPro" id="IPR003313">
    <property type="entry name" value="AraC-bd"/>
</dbReference>
<keyword evidence="6" id="KW-1185">Reference proteome</keyword>
<dbReference type="InterPro" id="IPR020449">
    <property type="entry name" value="Tscrpt_reg_AraC-type_HTH"/>
</dbReference>
<keyword evidence="3" id="KW-0804">Transcription</keyword>
<organism evidence="5 6">
    <name type="scientific">Dyadobacter beijingensis</name>
    <dbReference type="NCBI Taxonomy" id="365489"/>
    <lineage>
        <taxon>Bacteria</taxon>
        <taxon>Pseudomonadati</taxon>
        <taxon>Bacteroidota</taxon>
        <taxon>Cytophagia</taxon>
        <taxon>Cytophagales</taxon>
        <taxon>Spirosomataceae</taxon>
        <taxon>Dyadobacter</taxon>
    </lineage>
</organism>
<comment type="caution">
    <text evidence="5">The sequence shown here is derived from an EMBL/GenBank/DDBJ whole genome shotgun (WGS) entry which is preliminary data.</text>
</comment>
<protein>
    <submittedName>
        <fullName evidence="5">Transcriptional regulator</fullName>
    </submittedName>
</protein>
<name>A0ABQ2ID25_9BACT</name>
<dbReference type="InterPro" id="IPR018060">
    <property type="entry name" value="HTH_AraC"/>
</dbReference>
<dbReference type="InterPro" id="IPR018062">
    <property type="entry name" value="HTH_AraC-typ_CS"/>
</dbReference>
<dbReference type="InterPro" id="IPR037923">
    <property type="entry name" value="HTH-like"/>
</dbReference>
<keyword evidence="2" id="KW-0238">DNA-binding</keyword>
<dbReference type="PRINTS" id="PR00032">
    <property type="entry name" value="HTHARAC"/>
</dbReference>
<reference evidence="6" key="1">
    <citation type="journal article" date="2019" name="Int. J. Syst. Evol. Microbiol.">
        <title>The Global Catalogue of Microorganisms (GCM) 10K type strain sequencing project: providing services to taxonomists for standard genome sequencing and annotation.</title>
        <authorList>
            <consortium name="The Broad Institute Genomics Platform"/>
            <consortium name="The Broad Institute Genome Sequencing Center for Infectious Disease"/>
            <person name="Wu L."/>
            <person name="Ma J."/>
        </authorList>
    </citation>
    <scope>NUCLEOTIDE SEQUENCE [LARGE SCALE GENOMIC DNA]</scope>
    <source>
        <strain evidence="6">CGMCC 1.6375</strain>
    </source>
</reference>
<evidence type="ECO:0000256" key="1">
    <source>
        <dbReference type="ARBA" id="ARBA00023015"/>
    </source>
</evidence>
<sequence length="299" mass="33352">MRKSRGFQGELIIEIPRVATAHCEQLPLIGQLYIARMGYYPKALHHYYHRPHGISQGILLYCSAGRGWVETGGSTSQVHAGEIFVLPMDAPHSYGADPLNPWSIYWMHLAGGQCQAAVAAIMERDGETDRSVQVGYSEERNGLFTHIANTLLKGYSASNLLHANLALPHYLSSFIAPEHFGRPALAEAIASPTEKAILHMQENLSNSLSLDNIARSVNLSVSFFSRRFKKDTGYAPIEYFNYLRIQKACQLLHFGTMRVNEVASAIGIDDPFYFSRLFKQQMGISPAHYKRDKGGNFSS</sequence>
<proteinExistence type="predicted"/>
<dbReference type="SUPFAM" id="SSF46689">
    <property type="entry name" value="Homeodomain-like"/>
    <property type="match status" value="2"/>
</dbReference>
<dbReference type="PROSITE" id="PS00041">
    <property type="entry name" value="HTH_ARAC_FAMILY_1"/>
    <property type="match status" value="1"/>
</dbReference>
<dbReference type="CDD" id="cd06986">
    <property type="entry name" value="cupin_MmsR-like_N"/>
    <property type="match status" value="1"/>
</dbReference>
<dbReference type="PANTHER" id="PTHR43280:SF30">
    <property type="entry name" value="MMSAB OPERON REGULATORY PROTEIN"/>
    <property type="match status" value="1"/>
</dbReference>
<keyword evidence="1" id="KW-0805">Transcription regulation</keyword>
<dbReference type="EMBL" id="BMLI01000002">
    <property type="protein sequence ID" value="GGN04699.1"/>
    <property type="molecule type" value="Genomic_DNA"/>
</dbReference>
<dbReference type="InterPro" id="IPR009057">
    <property type="entry name" value="Homeodomain-like_sf"/>
</dbReference>
<dbReference type="Pfam" id="PF12833">
    <property type="entry name" value="HTH_18"/>
    <property type="match status" value="1"/>
</dbReference>
<feature type="domain" description="HTH araC/xylS-type" evidence="4">
    <location>
        <begin position="194"/>
        <end position="292"/>
    </location>
</feature>
<dbReference type="SUPFAM" id="SSF51215">
    <property type="entry name" value="Regulatory protein AraC"/>
    <property type="match status" value="1"/>
</dbReference>
<accession>A0ABQ2ID25</accession>
<dbReference type="Gene3D" id="2.60.120.280">
    <property type="entry name" value="Regulatory protein AraC"/>
    <property type="match status" value="1"/>
</dbReference>
<evidence type="ECO:0000259" key="4">
    <source>
        <dbReference type="PROSITE" id="PS01124"/>
    </source>
</evidence>
<dbReference type="RefSeq" id="WP_019941082.1">
    <property type="nucleotide sequence ID" value="NZ_BMLI01000002.1"/>
</dbReference>
<gene>
    <name evidence="5" type="ORF">GCM10010967_44650</name>
</gene>